<dbReference type="EMBL" id="JACNIG010000099">
    <property type="protein sequence ID" value="MBC8430986.1"/>
    <property type="molecule type" value="Genomic_DNA"/>
</dbReference>
<evidence type="ECO:0000313" key="2">
    <source>
        <dbReference type="Proteomes" id="UP000605201"/>
    </source>
</evidence>
<dbReference type="InterPro" id="IPR011008">
    <property type="entry name" value="Dimeric_a/b-barrel"/>
</dbReference>
<dbReference type="AlphaFoldDB" id="A0A8J6TL31"/>
<comment type="caution">
    <text evidence="1">The sequence shown here is derived from an EMBL/GenBank/DDBJ whole genome shotgun (WGS) entry which is preliminary data.</text>
</comment>
<proteinExistence type="predicted"/>
<evidence type="ECO:0000313" key="1">
    <source>
        <dbReference type="EMBL" id="MBC8430986.1"/>
    </source>
</evidence>
<protein>
    <submittedName>
        <fullName evidence="1">YdhR family protein</fullName>
    </submittedName>
</protein>
<gene>
    <name evidence="1" type="ORF">H8D96_03605</name>
</gene>
<dbReference type="Proteomes" id="UP000605201">
    <property type="component" value="Unassembled WGS sequence"/>
</dbReference>
<reference evidence="1 2" key="1">
    <citation type="submission" date="2020-08" db="EMBL/GenBank/DDBJ databases">
        <title>Bridging the membrane lipid divide: bacteria of the FCB group superphylum have the potential to synthesize archaeal ether lipids.</title>
        <authorList>
            <person name="Villanueva L."/>
            <person name="Von Meijenfeldt F.A.B."/>
            <person name="Westbye A.B."/>
            <person name="Yadav S."/>
            <person name="Hopmans E.C."/>
            <person name="Dutilh B.E."/>
            <person name="Sinninghe Damste J.S."/>
        </authorList>
    </citation>
    <scope>NUCLEOTIDE SEQUENCE [LARGE SCALE GENOMIC DNA]</scope>
    <source>
        <strain evidence="1">NIOZ-UU17</strain>
    </source>
</reference>
<dbReference type="SUPFAM" id="SSF54909">
    <property type="entry name" value="Dimeric alpha+beta barrel"/>
    <property type="match status" value="1"/>
</dbReference>
<name>A0A8J6TL31_9BACT</name>
<organism evidence="1 2">
    <name type="scientific">Candidatus Desulfatibia vada</name>
    <dbReference type="NCBI Taxonomy" id="2841696"/>
    <lineage>
        <taxon>Bacteria</taxon>
        <taxon>Pseudomonadati</taxon>
        <taxon>Thermodesulfobacteriota</taxon>
        <taxon>Desulfobacteria</taxon>
        <taxon>Desulfobacterales</taxon>
        <taxon>Desulfobacterales incertae sedis</taxon>
        <taxon>Candidatus Desulfatibia</taxon>
    </lineage>
</organism>
<dbReference type="Pfam" id="PF08803">
    <property type="entry name" value="ydhR"/>
    <property type="match status" value="1"/>
</dbReference>
<accession>A0A8J6TL31</accession>
<sequence length="106" mass="11912">MITTLVQIKLSEPLSLDKAQEVFAGTAPKYLKSQGLIRKYYLLSEDGGTAGGVYLWESRKAAEELHTDDWKEFIVQKYGTKPSVTYFNSPVIVDNLLGEIIKDVNK</sequence>
<dbReference type="InterPro" id="IPR014910">
    <property type="entry name" value="YdhR"/>
</dbReference>
<dbReference type="Gene3D" id="3.30.70.100">
    <property type="match status" value="1"/>
</dbReference>